<dbReference type="GO" id="GO:0016832">
    <property type="term" value="F:aldehyde-lyase activity"/>
    <property type="evidence" value="ECO:0007669"/>
    <property type="project" value="InterPro"/>
</dbReference>
<dbReference type="InterPro" id="IPR033919">
    <property type="entry name" value="TSA/FSA_arc/bac"/>
</dbReference>
<comment type="subcellular location">
    <subcellularLocation>
        <location evidence="1">Cytoplasm</location>
    </subcellularLocation>
</comment>
<evidence type="ECO:0000313" key="6">
    <source>
        <dbReference type="Proteomes" id="UP000280475"/>
    </source>
</evidence>
<dbReference type="Proteomes" id="UP001057280">
    <property type="component" value="Unassembled WGS sequence"/>
</dbReference>
<dbReference type="GO" id="GO:0005975">
    <property type="term" value="P:carbohydrate metabolic process"/>
    <property type="evidence" value="ECO:0007669"/>
    <property type="project" value="InterPro"/>
</dbReference>
<name>A0A3G5FJ65_TETHA</name>
<dbReference type="Pfam" id="PF00923">
    <property type="entry name" value="TAL_FSA"/>
    <property type="match status" value="1"/>
</dbReference>
<sequence>MEILLDTANIETIKKYETILPLAGVTTNPSIIKKEGKIDFFAHMKAIREVIGEKRSLHIQVVAKDKVGMLKDVEAILEQLGREIYFKIPVSSEGLNVIKTLKKEGLNVTATAIYTKFQAYLAIAAGADYIAPYFNRMENLNIDAREAMKAMADEIQASNSQTKIVAASFKNVGQVTTALEQGAQAVTIAPDIIAQALAMPSIAQAVDDFTGDWESIFGENSTIADLNES</sequence>
<dbReference type="AlphaFoldDB" id="A0A3G5FJ65"/>
<reference evidence="4" key="4">
    <citation type="submission" date="2020-06" db="EMBL/GenBank/DDBJ databases">
        <authorList>
            <person name="Link T."/>
            <person name="Ehrmann M."/>
        </authorList>
    </citation>
    <scope>NUCLEOTIDE SEQUENCE</scope>
    <source>
        <strain evidence="4">TMW 2.2257</strain>
    </source>
</reference>
<dbReference type="GO" id="GO:0005737">
    <property type="term" value="C:cytoplasm"/>
    <property type="evidence" value="ECO:0007669"/>
    <property type="project" value="UniProtKB-SubCell"/>
</dbReference>
<dbReference type="Proteomes" id="UP000427886">
    <property type="component" value="Chromosome"/>
</dbReference>
<evidence type="ECO:0000256" key="2">
    <source>
        <dbReference type="ARBA" id="ARBA00023270"/>
    </source>
</evidence>
<evidence type="ECO:0000313" key="4">
    <source>
        <dbReference type="EMBL" id="MCO8298739.1"/>
    </source>
</evidence>
<reference evidence="3" key="2">
    <citation type="submission" date="2018-03" db="EMBL/GenBank/DDBJ databases">
        <authorList>
            <person name="Jeon C.O."/>
        </authorList>
    </citation>
    <scope>NUCLEOTIDE SEQUENCE</scope>
    <source>
        <strain evidence="3">LMG 26042</strain>
    </source>
</reference>
<dbReference type="InterPro" id="IPR013785">
    <property type="entry name" value="Aldolase_TIM"/>
</dbReference>
<reference evidence="4" key="5">
    <citation type="journal article" date="2021" name="BMC Microbiol.">
        <title>The diversity among the species Tetragenococcus halophilus including new isolates from a lupine seed fermentation.</title>
        <authorList>
            <person name="Link T."/>
            <person name="Vogel R.F."/>
            <person name="Ehrmann M.A."/>
        </authorList>
    </citation>
    <scope>NUCLEOTIDE SEQUENCE</scope>
    <source>
        <strain evidence="4">TMW 2.2257</strain>
    </source>
</reference>
<dbReference type="SUPFAM" id="SSF51569">
    <property type="entry name" value="Aldolase"/>
    <property type="match status" value="1"/>
</dbReference>
<dbReference type="NCBIfam" id="NF009299">
    <property type="entry name" value="PRK12656.1"/>
    <property type="match status" value="1"/>
</dbReference>
<reference evidence="5 7" key="3">
    <citation type="submission" date="2019-11" db="EMBL/GenBank/DDBJ databases">
        <authorList>
            <person name="Kim E."/>
            <person name="Lee J."/>
            <person name="Jeon K."/>
            <person name="Lee Y."/>
        </authorList>
    </citation>
    <scope>NUCLEOTIDE SEQUENCE [LARGE SCALE GENOMIC DNA]</scope>
    <source>
        <strain evidence="5 7">YJ1</strain>
    </source>
</reference>
<evidence type="ECO:0000313" key="3">
    <source>
        <dbReference type="EMBL" id="AYW50295.1"/>
    </source>
</evidence>
<dbReference type="InterPro" id="IPR001585">
    <property type="entry name" value="TAL/FSA"/>
</dbReference>
<organism evidence="3 6">
    <name type="scientific">Tetragenococcus halophilus</name>
    <name type="common">Pediococcus halophilus</name>
    <dbReference type="NCBI Taxonomy" id="51669"/>
    <lineage>
        <taxon>Bacteria</taxon>
        <taxon>Bacillati</taxon>
        <taxon>Bacillota</taxon>
        <taxon>Bacilli</taxon>
        <taxon>Lactobacillales</taxon>
        <taxon>Enterococcaceae</taxon>
        <taxon>Tetragenococcus</taxon>
    </lineage>
</organism>
<dbReference type="EMBL" id="JACACB010000031">
    <property type="protein sequence ID" value="MCO8298739.1"/>
    <property type="molecule type" value="Genomic_DNA"/>
</dbReference>
<dbReference type="PANTHER" id="PTHR10683">
    <property type="entry name" value="TRANSALDOLASE"/>
    <property type="match status" value="1"/>
</dbReference>
<dbReference type="KEGG" id="tey:GLW17_00245"/>
<evidence type="ECO:0000256" key="1">
    <source>
        <dbReference type="ARBA" id="ARBA00004496"/>
    </source>
</evidence>
<proteinExistence type="predicted"/>
<dbReference type="PROSITE" id="PS01054">
    <property type="entry name" value="TRANSALDOLASE_1"/>
    <property type="match status" value="1"/>
</dbReference>
<dbReference type="PANTHER" id="PTHR10683:SF28">
    <property type="entry name" value="TRANSALDOLASE C"/>
    <property type="match status" value="1"/>
</dbReference>
<dbReference type="RefSeq" id="WP_103892303.1">
    <property type="nucleotide sequence ID" value="NZ_BKBJ01000026.1"/>
</dbReference>
<evidence type="ECO:0000313" key="5">
    <source>
        <dbReference type="EMBL" id="QGP75386.1"/>
    </source>
</evidence>
<dbReference type="Gene3D" id="3.20.20.70">
    <property type="entry name" value="Aldolase class I"/>
    <property type="match status" value="1"/>
</dbReference>
<accession>A0A3G5FJ65</accession>
<keyword evidence="2" id="KW-0704">Schiff base</keyword>
<dbReference type="InterPro" id="IPR018225">
    <property type="entry name" value="Transaldolase_AS"/>
</dbReference>
<dbReference type="EMBL" id="CP027768">
    <property type="protein sequence ID" value="AYW50295.1"/>
    <property type="molecule type" value="Genomic_DNA"/>
</dbReference>
<gene>
    <name evidence="3" type="ORF">C7H83_07400</name>
    <name evidence="5" type="ORF">GLW17_00245</name>
    <name evidence="4" type="ORF">HXW75_09675</name>
</gene>
<reference evidence="3 6" key="1">
    <citation type="journal article" date="2012" name="Int. J. Syst. Evol. Microbiol.">
        <title>Characterization of Tetragenococcus strains from sugar thick juice reveals a novel species, Tetragenococcus osmophilus sp. nov., and divides Tetragenococcus halophilus into two subspecies, T. halophilus subsp. halophilus subsp. nov. and T. halophilus subsp. flandriensis subsp. nov.</title>
        <authorList>
            <person name="Juste A."/>
            <person name="Van Trappen S."/>
            <person name="Verreth C."/>
            <person name="Cleenwerck I."/>
            <person name="De Vos P."/>
            <person name="Lievens B."/>
            <person name="Willems K.A."/>
        </authorList>
    </citation>
    <scope>NUCLEOTIDE SEQUENCE [LARGE SCALE GENOMIC DNA]</scope>
    <source>
        <strain evidence="3 6">LMG 26042</strain>
    </source>
</reference>
<protein>
    <submittedName>
        <fullName evidence="3">Fructose-6-phosphate aldolase</fullName>
    </submittedName>
</protein>
<dbReference type="Proteomes" id="UP000280475">
    <property type="component" value="Chromosome"/>
</dbReference>
<dbReference type="EMBL" id="CP046246">
    <property type="protein sequence ID" value="QGP75386.1"/>
    <property type="molecule type" value="Genomic_DNA"/>
</dbReference>
<dbReference type="CDD" id="cd00956">
    <property type="entry name" value="Transaldolase_FSA"/>
    <property type="match status" value="1"/>
</dbReference>
<evidence type="ECO:0000313" key="7">
    <source>
        <dbReference type="Proteomes" id="UP000427886"/>
    </source>
</evidence>